<evidence type="ECO:0000256" key="6">
    <source>
        <dbReference type="ARBA" id="ARBA00022989"/>
    </source>
</evidence>
<dbReference type="Pfam" id="PF01544">
    <property type="entry name" value="CorA"/>
    <property type="match status" value="1"/>
</dbReference>
<name>A0ABR8NIS2_9MICO</name>
<dbReference type="Gene3D" id="3.30.460.20">
    <property type="entry name" value="CorA soluble domain-like"/>
    <property type="match status" value="1"/>
</dbReference>
<dbReference type="EMBL" id="JACXZS010000001">
    <property type="protein sequence ID" value="MBD3940591.1"/>
    <property type="molecule type" value="Genomic_DNA"/>
</dbReference>
<keyword evidence="5 8" id="KW-0812">Transmembrane</keyword>
<protein>
    <submittedName>
        <fullName evidence="9">Magnesium and cobalt transport protein CorA</fullName>
    </submittedName>
</protein>
<organism evidence="9 10">
    <name type="scientific">Microbacterium helvum</name>
    <dbReference type="NCBI Taxonomy" id="2773713"/>
    <lineage>
        <taxon>Bacteria</taxon>
        <taxon>Bacillati</taxon>
        <taxon>Actinomycetota</taxon>
        <taxon>Actinomycetes</taxon>
        <taxon>Micrococcales</taxon>
        <taxon>Microbacteriaceae</taxon>
        <taxon>Microbacterium</taxon>
    </lineage>
</organism>
<keyword evidence="6 8" id="KW-1133">Transmembrane helix</keyword>
<evidence type="ECO:0000256" key="4">
    <source>
        <dbReference type="ARBA" id="ARBA00022475"/>
    </source>
</evidence>
<dbReference type="SUPFAM" id="SSF144083">
    <property type="entry name" value="Magnesium transport protein CorA, transmembrane region"/>
    <property type="match status" value="1"/>
</dbReference>
<dbReference type="Proteomes" id="UP000598426">
    <property type="component" value="Unassembled WGS sequence"/>
</dbReference>
<dbReference type="SUPFAM" id="SSF143865">
    <property type="entry name" value="CorA soluble domain-like"/>
    <property type="match status" value="1"/>
</dbReference>
<dbReference type="Gene3D" id="1.20.58.340">
    <property type="entry name" value="Magnesium transport protein CorA, transmembrane region"/>
    <property type="match status" value="2"/>
</dbReference>
<dbReference type="RefSeq" id="WP_191170319.1">
    <property type="nucleotide sequence ID" value="NZ_JACXZS010000001.1"/>
</dbReference>
<feature type="transmembrane region" description="Helical" evidence="8">
    <location>
        <begin position="316"/>
        <end position="336"/>
    </location>
</feature>
<keyword evidence="4" id="KW-1003">Cell membrane</keyword>
<feature type="transmembrane region" description="Helical" evidence="8">
    <location>
        <begin position="285"/>
        <end position="304"/>
    </location>
</feature>
<reference evidence="9 10" key="1">
    <citation type="submission" date="2020-09" db="EMBL/GenBank/DDBJ databases">
        <title>Isolation and identification of active actinomycetes.</title>
        <authorList>
            <person name="Li X."/>
        </authorList>
    </citation>
    <scope>NUCLEOTIDE SEQUENCE [LARGE SCALE GENOMIC DNA]</scope>
    <source>
        <strain evidence="9 10">NEAU-LLC</strain>
    </source>
</reference>
<accession>A0ABR8NIS2</accession>
<keyword evidence="10" id="KW-1185">Reference proteome</keyword>
<evidence type="ECO:0000256" key="5">
    <source>
        <dbReference type="ARBA" id="ARBA00022692"/>
    </source>
</evidence>
<sequence length="342" mass="38664">MALIDNAVYVQGRRTQDPANLNETYEVMRDRGGMAWIGLYRPRADEVRSIADEFDLHPLAVEDALTGHQRSKLERYGDTLFVVLRPARYLDAAEQVEFGELHVFVGPDFVVTIRHAEAPNLGKVRRRLEAAPGLLAMGPEAVLYAVLDEVVDEYGPVIAGLENDIDEIEDQLFGNADADVEAVSRRIYDLSREVIDFQRATQPLAGMLEALRRGSDKYAVDLELQRYLRDVLDHVLRIVERAGAFRSILENALNVQSTLVAQRQNEEMRRMSEAGLAQNEEIKRISSWAAILFAPTLIGTVYGMNFDHMPELHWTFGYPLALLMMVGLGFGLYGVFKLKRWL</sequence>
<comment type="caution">
    <text evidence="9">The sequence shown here is derived from an EMBL/GenBank/DDBJ whole genome shotgun (WGS) entry which is preliminary data.</text>
</comment>
<keyword evidence="7 8" id="KW-0472">Membrane</keyword>
<keyword evidence="3" id="KW-0813">Transport</keyword>
<evidence type="ECO:0000256" key="1">
    <source>
        <dbReference type="ARBA" id="ARBA00004651"/>
    </source>
</evidence>
<evidence type="ECO:0000256" key="8">
    <source>
        <dbReference type="SAM" id="Phobius"/>
    </source>
</evidence>
<comment type="similarity">
    <text evidence="2">Belongs to the CorA metal ion transporter (MIT) (TC 1.A.35) family.</text>
</comment>
<dbReference type="InterPro" id="IPR045861">
    <property type="entry name" value="CorA_cytoplasmic_dom"/>
</dbReference>
<dbReference type="PANTHER" id="PTHR46494">
    <property type="entry name" value="CORA FAMILY METAL ION TRANSPORTER (EUROFUNG)"/>
    <property type="match status" value="1"/>
</dbReference>
<dbReference type="InterPro" id="IPR002523">
    <property type="entry name" value="MgTranspt_CorA/ZnTranspt_ZntB"/>
</dbReference>
<evidence type="ECO:0000313" key="9">
    <source>
        <dbReference type="EMBL" id="MBD3940591.1"/>
    </source>
</evidence>
<evidence type="ECO:0000256" key="7">
    <source>
        <dbReference type="ARBA" id="ARBA00023136"/>
    </source>
</evidence>
<gene>
    <name evidence="9" type="ORF">IF188_02615</name>
</gene>
<evidence type="ECO:0000313" key="10">
    <source>
        <dbReference type="Proteomes" id="UP000598426"/>
    </source>
</evidence>
<proteinExistence type="inferred from homology"/>
<dbReference type="InterPro" id="IPR045863">
    <property type="entry name" value="CorA_TM1_TM2"/>
</dbReference>
<evidence type="ECO:0000256" key="3">
    <source>
        <dbReference type="ARBA" id="ARBA00022448"/>
    </source>
</evidence>
<evidence type="ECO:0000256" key="2">
    <source>
        <dbReference type="ARBA" id="ARBA00009765"/>
    </source>
</evidence>
<dbReference type="PANTHER" id="PTHR46494:SF1">
    <property type="entry name" value="CORA FAMILY METAL ION TRANSPORTER (EUROFUNG)"/>
    <property type="match status" value="1"/>
</dbReference>
<dbReference type="CDD" id="cd12830">
    <property type="entry name" value="MtCorA-like"/>
    <property type="match status" value="1"/>
</dbReference>
<comment type="subcellular location">
    <subcellularLocation>
        <location evidence="1">Cell membrane</location>
        <topology evidence="1">Multi-pass membrane protein</topology>
    </subcellularLocation>
</comment>